<evidence type="ECO:0000313" key="2">
    <source>
        <dbReference type="EMBL" id="OCK77362.1"/>
    </source>
</evidence>
<feature type="region of interest" description="Disordered" evidence="1">
    <location>
        <begin position="1"/>
        <end position="81"/>
    </location>
</feature>
<feature type="compositionally biased region" description="Basic residues" evidence="1">
    <location>
        <begin position="1"/>
        <end position="11"/>
    </location>
</feature>
<protein>
    <submittedName>
        <fullName evidence="2">Uncharacterized protein</fullName>
    </submittedName>
</protein>
<evidence type="ECO:0000256" key="1">
    <source>
        <dbReference type="SAM" id="MobiDB-lite"/>
    </source>
</evidence>
<evidence type="ECO:0000313" key="3">
    <source>
        <dbReference type="Proteomes" id="UP000250266"/>
    </source>
</evidence>
<feature type="region of interest" description="Disordered" evidence="1">
    <location>
        <begin position="133"/>
        <end position="153"/>
    </location>
</feature>
<proteinExistence type="predicted"/>
<name>A0A8E2E4Q7_9PEZI</name>
<feature type="compositionally biased region" description="Basic and acidic residues" evidence="1">
    <location>
        <begin position="134"/>
        <end position="153"/>
    </location>
</feature>
<gene>
    <name evidence="2" type="ORF">K432DRAFT_384741</name>
</gene>
<reference evidence="2 3" key="1">
    <citation type="journal article" date="2016" name="Nat. Commun.">
        <title>Ectomycorrhizal ecology is imprinted in the genome of the dominant symbiotic fungus Cenococcum geophilum.</title>
        <authorList>
            <consortium name="DOE Joint Genome Institute"/>
            <person name="Peter M."/>
            <person name="Kohler A."/>
            <person name="Ohm R.A."/>
            <person name="Kuo A."/>
            <person name="Krutzmann J."/>
            <person name="Morin E."/>
            <person name="Arend M."/>
            <person name="Barry K.W."/>
            <person name="Binder M."/>
            <person name="Choi C."/>
            <person name="Clum A."/>
            <person name="Copeland A."/>
            <person name="Grisel N."/>
            <person name="Haridas S."/>
            <person name="Kipfer T."/>
            <person name="LaButti K."/>
            <person name="Lindquist E."/>
            <person name="Lipzen A."/>
            <person name="Maire R."/>
            <person name="Meier B."/>
            <person name="Mihaltcheva S."/>
            <person name="Molinier V."/>
            <person name="Murat C."/>
            <person name="Poggeler S."/>
            <person name="Quandt C.A."/>
            <person name="Sperisen C."/>
            <person name="Tritt A."/>
            <person name="Tisserant E."/>
            <person name="Crous P.W."/>
            <person name="Henrissat B."/>
            <person name="Nehls U."/>
            <person name="Egli S."/>
            <person name="Spatafora J.W."/>
            <person name="Grigoriev I.V."/>
            <person name="Martin F.M."/>
        </authorList>
    </citation>
    <scope>NUCLEOTIDE SEQUENCE [LARGE SCALE GENOMIC DNA]</scope>
    <source>
        <strain evidence="2 3">CBS 459.81</strain>
    </source>
</reference>
<accession>A0A8E2E4Q7</accession>
<keyword evidence="3" id="KW-1185">Reference proteome</keyword>
<organism evidence="2 3">
    <name type="scientific">Lepidopterella palustris CBS 459.81</name>
    <dbReference type="NCBI Taxonomy" id="1314670"/>
    <lineage>
        <taxon>Eukaryota</taxon>
        <taxon>Fungi</taxon>
        <taxon>Dikarya</taxon>
        <taxon>Ascomycota</taxon>
        <taxon>Pezizomycotina</taxon>
        <taxon>Dothideomycetes</taxon>
        <taxon>Pleosporomycetidae</taxon>
        <taxon>Mytilinidiales</taxon>
        <taxon>Argynnaceae</taxon>
        <taxon>Lepidopterella</taxon>
    </lineage>
</organism>
<dbReference type="EMBL" id="KV745133">
    <property type="protein sequence ID" value="OCK77362.1"/>
    <property type="molecule type" value="Genomic_DNA"/>
</dbReference>
<dbReference type="Proteomes" id="UP000250266">
    <property type="component" value="Unassembled WGS sequence"/>
</dbReference>
<sequence>MVTTRSKKAQTRLRDFTNGKTPPIETGGKTKATPSFIEKAFKGTPGKASKKRKGPPSSGKTTSTKRTKRSEIDEGDSSGKNNIVINRAPVLQLWTACVTSFLHPSLEWSTCLSVGSSISTICAVSKGRSIGKINRSEDDKEKKNKKREQAKEQQKNLDILEVMHFKLKLRDGLALVGNEHKGKPANETLLRTKFGDEGYEAAKGIFQESLESWRGDEEELNEQAFKFYEGFRPDVASGQKGWGRKGELDLEKARKVIQR</sequence>
<dbReference type="AlphaFoldDB" id="A0A8E2E4Q7"/>
<dbReference type="OrthoDB" id="514070at2759"/>